<dbReference type="KEGG" id="pbk:Back11_49310"/>
<dbReference type="AlphaFoldDB" id="A0A3G9IYI5"/>
<protein>
    <submittedName>
        <fullName evidence="1">Uncharacterized protein</fullName>
    </submittedName>
</protein>
<reference evidence="1 2" key="1">
    <citation type="submission" date="2018-11" db="EMBL/GenBank/DDBJ databases">
        <title>Complete genome sequence of Paenibacillus baekrokdamisoli strain KCTC 33723.</title>
        <authorList>
            <person name="Kang S.W."/>
            <person name="Lee K.C."/>
            <person name="Kim K.K."/>
            <person name="Kim J.S."/>
            <person name="Kim D.S."/>
            <person name="Ko S.H."/>
            <person name="Yang S.H."/>
            <person name="Lee J.S."/>
        </authorList>
    </citation>
    <scope>NUCLEOTIDE SEQUENCE [LARGE SCALE GENOMIC DNA]</scope>
    <source>
        <strain evidence="1 2">KCTC 33723</strain>
    </source>
</reference>
<gene>
    <name evidence="1" type="ORF">Back11_49310</name>
</gene>
<organism evidence="1 2">
    <name type="scientific">Paenibacillus baekrokdamisoli</name>
    <dbReference type="NCBI Taxonomy" id="1712516"/>
    <lineage>
        <taxon>Bacteria</taxon>
        <taxon>Bacillati</taxon>
        <taxon>Bacillota</taxon>
        <taxon>Bacilli</taxon>
        <taxon>Bacillales</taxon>
        <taxon>Paenibacillaceae</taxon>
        <taxon>Paenibacillus</taxon>
    </lineage>
</organism>
<evidence type="ECO:0000313" key="1">
    <source>
        <dbReference type="EMBL" id="BBH23586.1"/>
    </source>
</evidence>
<dbReference type="Proteomes" id="UP000275368">
    <property type="component" value="Chromosome"/>
</dbReference>
<dbReference type="RefSeq" id="WP_183530665.1">
    <property type="nucleotide sequence ID" value="NZ_AP019308.1"/>
</dbReference>
<proteinExistence type="predicted"/>
<name>A0A3G9IYI5_9BACL</name>
<sequence length="175" mass="20521">MINSPINFYRRPKWFTKRINLIRICLIILCLLVESYIRYFLSTDERSVLLGEVPIHFLMLFITTFIPSMMKSNLKNVNKALEIFSIKFFGGLLFLCLLFWSVNGIINNIIDSNRGPITREVIINNIEHNSKGFDHVDTDLGGFQLIREIEEVNIHKKYRVKIFTKSEILIVIKQL</sequence>
<accession>A0A3G9IYI5</accession>
<keyword evidence="2" id="KW-1185">Reference proteome</keyword>
<evidence type="ECO:0000313" key="2">
    <source>
        <dbReference type="Proteomes" id="UP000275368"/>
    </source>
</evidence>
<dbReference type="EMBL" id="AP019308">
    <property type="protein sequence ID" value="BBH23586.1"/>
    <property type="molecule type" value="Genomic_DNA"/>
</dbReference>